<dbReference type="Pfam" id="PF08240">
    <property type="entry name" value="ADH_N"/>
    <property type="match status" value="1"/>
</dbReference>
<feature type="domain" description="Enoyl reductase (ER)" evidence="7">
    <location>
        <begin position="11"/>
        <end position="350"/>
    </location>
</feature>
<comment type="cofactor">
    <cofactor evidence="1">
        <name>Zn(2+)</name>
        <dbReference type="ChEBI" id="CHEBI:29105"/>
    </cofactor>
</comment>
<dbReference type="SUPFAM" id="SSF50129">
    <property type="entry name" value="GroES-like"/>
    <property type="match status" value="1"/>
</dbReference>
<dbReference type="GO" id="GO:0046872">
    <property type="term" value="F:metal ion binding"/>
    <property type="evidence" value="ECO:0007669"/>
    <property type="project" value="UniProtKB-KW"/>
</dbReference>
<dbReference type="SUPFAM" id="SSF51735">
    <property type="entry name" value="NAD(P)-binding Rossmann-fold domains"/>
    <property type="match status" value="1"/>
</dbReference>
<keyword evidence="3" id="KW-0479">Metal-binding</keyword>
<reference evidence="8 9" key="1">
    <citation type="submission" date="2018-05" db="EMBL/GenBank/DDBJ databases">
        <title>Genome sequencing and assembly of the regulated plant pathogen Lachnellula willkommii and related sister species for the development of diagnostic species identification markers.</title>
        <authorList>
            <person name="Giroux E."/>
            <person name="Bilodeau G."/>
        </authorList>
    </citation>
    <scope>NUCLEOTIDE SEQUENCE [LARGE SCALE GENOMIC DNA]</scope>
    <source>
        <strain evidence="8 9">CBS 268.59</strain>
    </source>
</reference>
<evidence type="ECO:0000259" key="7">
    <source>
        <dbReference type="SMART" id="SM00829"/>
    </source>
</evidence>
<dbReference type="PANTHER" id="PTHR42940">
    <property type="entry name" value="ALCOHOL DEHYDROGENASE 1-RELATED"/>
    <property type="match status" value="1"/>
</dbReference>
<evidence type="ECO:0000256" key="5">
    <source>
        <dbReference type="ARBA" id="ARBA00023002"/>
    </source>
</evidence>
<keyword evidence="6" id="KW-0520">NAD</keyword>
<evidence type="ECO:0000313" key="8">
    <source>
        <dbReference type="EMBL" id="TVY73241.1"/>
    </source>
</evidence>
<keyword evidence="9" id="KW-1185">Reference proteome</keyword>
<dbReference type="InterPro" id="IPR013149">
    <property type="entry name" value="ADH-like_C"/>
</dbReference>
<dbReference type="Gene3D" id="3.90.180.10">
    <property type="entry name" value="Medium-chain alcohol dehydrogenases, catalytic domain"/>
    <property type="match status" value="1"/>
</dbReference>
<comment type="similarity">
    <text evidence="2">Belongs to the zinc-containing alcohol dehydrogenase family.</text>
</comment>
<dbReference type="GO" id="GO:0005737">
    <property type="term" value="C:cytoplasm"/>
    <property type="evidence" value="ECO:0007669"/>
    <property type="project" value="TreeGrafter"/>
</dbReference>
<dbReference type="Proteomes" id="UP000469558">
    <property type="component" value="Unassembled WGS sequence"/>
</dbReference>
<dbReference type="InterPro" id="IPR011032">
    <property type="entry name" value="GroES-like_sf"/>
</dbReference>
<dbReference type="InterPro" id="IPR013154">
    <property type="entry name" value="ADH-like_N"/>
</dbReference>
<comment type="caution">
    <text evidence="8">The sequence shown here is derived from an EMBL/GenBank/DDBJ whole genome shotgun (WGS) entry which is preliminary data.</text>
</comment>
<accession>A0A8T9BZC0</accession>
<proteinExistence type="inferred from homology"/>
<dbReference type="PANTHER" id="PTHR42940:SF8">
    <property type="entry name" value="VACUOLAR PROTEIN SORTING-ASSOCIATED PROTEIN 11"/>
    <property type="match status" value="1"/>
</dbReference>
<dbReference type="Pfam" id="PF00107">
    <property type="entry name" value="ADH_zinc_N"/>
    <property type="match status" value="1"/>
</dbReference>
<evidence type="ECO:0000256" key="6">
    <source>
        <dbReference type="ARBA" id="ARBA00023027"/>
    </source>
</evidence>
<dbReference type="AlphaFoldDB" id="A0A8T9BZC0"/>
<protein>
    <submittedName>
        <fullName evidence="8">Alcohol dehydrogenase</fullName>
    </submittedName>
</protein>
<evidence type="ECO:0000313" key="9">
    <source>
        <dbReference type="Proteomes" id="UP000469558"/>
    </source>
</evidence>
<keyword evidence="4" id="KW-0862">Zinc</keyword>
<sequence length="368" mass="38955">MANEVPAKMLAAQVVEFHKPYEIREISTPGKDLHVYDMLVKVAVASLCHTDGMVLEGFGGSKLPQVASHEGSGTVVKVGSAIQEFKAGDRVLCNLTYHRCGICKDCIGPEQDSQYCANVGGYLGVNRDGSFAEYEVVDGRECCLLPDNVSFQSAAPLACAGITVWGGLVRANLKAGESLAIVGGGGGLGHLCIQFAAAIGLRVIAIDARDEGLQLARDSGANTVIDVRKGKDKVVEEVKSVTGGECADATINVSDHETAAALGAAVTKMHGVLVQIAQPENVSVPFTELVFRDIKIHGSLTGSREECKKMLEVVSKNNIKVKTNTFNGIKEVPKAVELAHSGKMQGKPVVLIDKEALENEKKSGLKMV</sequence>
<organism evidence="8 9">
    <name type="scientific">Lachnellula suecica</name>
    <dbReference type="NCBI Taxonomy" id="602035"/>
    <lineage>
        <taxon>Eukaryota</taxon>
        <taxon>Fungi</taxon>
        <taxon>Dikarya</taxon>
        <taxon>Ascomycota</taxon>
        <taxon>Pezizomycotina</taxon>
        <taxon>Leotiomycetes</taxon>
        <taxon>Helotiales</taxon>
        <taxon>Lachnaceae</taxon>
        <taxon>Lachnellula</taxon>
    </lineage>
</organism>
<evidence type="ECO:0000256" key="4">
    <source>
        <dbReference type="ARBA" id="ARBA00022833"/>
    </source>
</evidence>
<evidence type="ECO:0000256" key="3">
    <source>
        <dbReference type="ARBA" id="ARBA00022723"/>
    </source>
</evidence>
<gene>
    <name evidence="8" type="primary">adhT</name>
    <name evidence="8" type="ORF">LSUE1_G003215</name>
</gene>
<dbReference type="OrthoDB" id="256333at2759"/>
<evidence type="ECO:0000256" key="1">
    <source>
        <dbReference type="ARBA" id="ARBA00001947"/>
    </source>
</evidence>
<dbReference type="EMBL" id="QGMK01001140">
    <property type="protein sequence ID" value="TVY73241.1"/>
    <property type="molecule type" value="Genomic_DNA"/>
</dbReference>
<evidence type="ECO:0000256" key="2">
    <source>
        <dbReference type="ARBA" id="ARBA00008072"/>
    </source>
</evidence>
<name>A0A8T9BZC0_9HELO</name>
<dbReference type="Gene3D" id="3.40.50.720">
    <property type="entry name" value="NAD(P)-binding Rossmann-like Domain"/>
    <property type="match status" value="1"/>
</dbReference>
<dbReference type="SMART" id="SM00829">
    <property type="entry name" value="PKS_ER"/>
    <property type="match status" value="1"/>
</dbReference>
<dbReference type="InterPro" id="IPR036291">
    <property type="entry name" value="NAD(P)-bd_dom_sf"/>
</dbReference>
<keyword evidence="5" id="KW-0560">Oxidoreductase</keyword>
<dbReference type="GO" id="GO:0004022">
    <property type="term" value="F:alcohol dehydrogenase (NAD+) activity"/>
    <property type="evidence" value="ECO:0007669"/>
    <property type="project" value="TreeGrafter"/>
</dbReference>
<dbReference type="FunFam" id="3.40.50.720:FF:000039">
    <property type="entry name" value="Alcohol dehydrogenase AdhP"/>
    <property type="match status" value="1"/>
</dbReference>
<dbReference type="InterPro" id="IPR020843">
    <property type="entry name" value="ER"/>
</dbReference>